<organism evidence="2 3">
    <name type="scientific">Brevibacterium marinum</name>
    <dbReference type="NCBI Taxonomy" id="418643"/>
    <lineage>
        <taxon>Bacteria</taxon>
        <taxon>Bacillati</taxon>
        <taxon>Actinomycetota</taxon>
        <taxon>Actinomycetes</taxon>
        <taxon>Micrococcales</taxon>
        <taxon>Brevibacteriaceae</taxon>
        <taxon>Brevibacterium</taxon>
    </lineage>
</organism>
<dbReference type="EMBL" id="JAATJN010000001">
    <property type="protein sequence ID" value="NJC57690.1"/>
    <property type="molecule type" value="Genomic_DNA"/>
</dbReference>
<name>A0A846S2C3_9MICO</name>
<evidence type="ECO:0000256" key="1">
    <source>
        <dbReference type="SAM" id="MobiDB-lite"/>
    </source>
</evidence>
<dbReference type="AlphaFoldDB" id="A0A846S2C3"/>
<accession>A0A846S2C3</accession>
<feature type="compositionally biased region" description="Polar residues" evidence="1">
    <location>
        <begin position="96"/>
        <end position="105"/>
    </location>
</feature>
<feature type="compositionally biased region" description="Basic and acidic residues" evidence="1">
    <location>
        <begin position="44"/>
        <end position="66"/>
    </location>
</feature>
<evidence type="ECO:0000313" key="2">
    <source>
        <dbReference type="EMBL" id="NJC57690.1"/>
    </source>
</evidence>
<protein>
    <submittedName>
        <fullName evidence="2">Uncharacterized protein</fullName>
    </submittedName>
</protein>
<evidence type="ECO:0000313" key="3">
    <source>
        <dbReference type="Proteomes" id="UP000576792"/>
    </source>
</evidence>
<keyword evidence="3" id="KW-1185">Reference proteome</keyword>
<dbReference type="Proteomes" id="UP000576792">
    <property type="component" value="Unassembled WGS sequence"/>
</dbReference>
<feature type="region of interest" description="Disordered" evidence="1">
    <location>
        <begin position="34"/>
        <end position="105"/>
    </location>
</feature>
<sequence length="105" mass="11549">MTHRRPHPRGLSAQGLRTATTTALLAHLQRLKAADFPAGHHRRDREARTVADELARRHRADLDARPRHSVPGSSPLDPESIRLAAALDTEPPRPVDSSSMPDTDS</sequence>
<comment type="caution">
    <text evidence="2">The sequence shown here is derived from an EMBL/GenBank/DDBJ whole genome shotgun (WGS) entry which is preliminary data.</text>
</comment>
<proteinExistence type="predicted"/>
<gene>
    <name evidence="2" type="ORF">BKA07_002725</name>
</gene>
<reference evidence="2 3" key="1">
    <citation type="submission" date="2020-03" db="EMBL/GenBank/DDBJ databases">
        <title>Sequencing the genomes of 1000 actinobacteria strains.</title>
        <authorList>
            <person name="Klenk H.-P."/>
        </authorList>
    </citation>
    <scope>NUCLEOTIDE SEQUENCE [LARGE SCALE GENOMIC DNA]</scope>
    <source>
        <strain evidence="2 3">DSM 18964</strain>
    </source>
</reference>
<dbReference type="RefSeq" id="WP_167951345.1">
    <property type="nucleotide sequence ID" value="NZ_BAAAPQ010000040.1"/>
</dbReference>